<dbReference type="InterPro" id="IPR043502">
    <property type="entry name" value="DNA/RNA_pol_sf"/>
</dbReference>
<evidence type="ECO:0000256" key="6">
    <source>
        <dbReference type="ARBA" id="ARBA00022932"/>
    </source>
</evidence>
<gene>
    <name evidence="10" type="primary">AVEN_267172_1</name>
    <name evidence="10" type="ORF">TNCT_626661</name>
</gene>
<dbReference type="PANTHER" id="PTHR33568:SF3">
    <property type="entry name" value="DNA-DIRECTED DNA POLYMERASE"/>
    <property type="match status" value="1"/>
</dbReference>
<comment type="caution">
    <text evidence="10">The sequence shown here is derived from an EMBL/GenBank/DDBJ whole genome shotgun (WGS) entry which is preliminary data.</text>
</comment>
<evidence type="ECO:0000256" key="1">
    <source>
        <dbReference type="ARBA" id="ARBA00005755"/>
    </source>
</evidence>
<dbReference type="OrthoDB" id="8196304at2759"/>
<dbReference type="EMBL" id="BMAO01029680">
    <property type="protein sequence ID" value="GFR33427.1"/>
    <property type="molecule type" value="Genomic_DNA"/>
</dbReference>
<dbReference type="SUPFAM" id="SSF56672">
    <property type="entry name" value="DNA/RNA polymerases"/>
    <property type="match status" value="1"/>
</dbReference>
<dbReference type="InterPro" id="IPR004868">
    <property type="entry name" value="DNA-dir_DNA_pol_B_mt/vir"/>
</dbReference>
<dbReference type="GO" id="GO:0006260">
    <property type="term" value="P:DNA replication"/>
    <property type="evidence" value="ECO:0007669"/>
    <property type="project" value="UniProtKB-KW"/>
</dbReference>
<comment type="catalytic activity">
    <reaction evidence="8">
        <text>DNA(n) + a 2'-deoxyribonucleoside 5'-triphosphate = DNA(n+1) + diphosphate</text>
        <dbReference type="Rhea" id="RHEA:22508"/>
        <dbReference type="Rhea" id="RHEA-COMP:17339"/>
        <dbReference type="Rhea" id="RHEA-COMP:17340"/>
        <dbReference type="ChEBI" id="CHEBI:33019"/>
        <dbReference type="ChEBI" id="CHEBI:61560"/>
        <dbReference type="ChEBI" id="CHEBI:173112"/>
        <dbReference type="EC" id="2.7.7.7"/>
    </reaction>
</comment>
<dbReference type="AlphaFoldDB" id="A0A8X6M684"/>
<evidence type="ECO:0000256" key="4">
    <source>
        <dbReference type="ARBA" id="ARBA00022695"/>
    </source>
</evidence>
<dbReference type="PANTHER" id="PTHR33568">
    <property type="entry name" value="DNA POLYMERASE"/>
    <property type="match status" value="1"/>
</dbReference>
<evidence type="ECO:0000256" key="2">
    <source>
        <dbReference type="ARBA" id="ARBA00012417"/>
    </source>
</evidence>
<sequence length="206" mass="24805">MMSTKETYEHYLDVLADKIEYKELDITECIFDFHVMNYLMEFVCKLCSETIKCKHPKSAVEKKKCKECYEIRNKECSHTDKERSFIGTWTTTEVKLTIQKGYEILNIYEVWNFNSKLTDLFRDYVKMFLKIKLETDDKWSNNFKTEEECRRYVMEKLDIELGKIEKNPGLRLIAKICLNSLWGKFGQRKKMQQKPNMSWKILTESY</sequence>
<evidence type="ECO:0000313" key="10">
    <source>
        <dbReference type="EMBL" id="GFR33427.1"/>
    </source>
</evidence>
<keyword evidence="7" id="KW-0238">DNA-binding</keyword>
<reference evidence="10" key="1">
    <citation type="submission" date="2020-07" db="EMBL/GenBank/DDBJ databases">
        <title>Multicomponent nature underlies the extraordinary mechanical properties of spider dragline silk.</title>
        <authorList>
            <person name="Kono N."/>
            <person name="Nakamura H."/>
            <person name="Mori M."/>
            <person name="Yoshida Y."/>
            <person name="Ohtoshi R."/>
            <person name="Malay A.D."/>
            <person name="Moran D.A.P."/>
            <person name="Tomita M."/>
            <person name="Numata K."/>
            <person name="Arakawa K."/>
        </authorList>
    </citation>
    <scope>NUCLEOTIDE SEQUENCE</scope>
</reference>
<dbReference type="GO" id="GO:0003887">
    <property type="term" value="F:DNA-directed DNA polymerase activity"/>
    <property type="evidence" value="ECO:0007669"/>
    <property type="project" value="UniProtKB-KW"/>
</dbReference>
<evidence type="ECO:0000313" key="11">
    <source>
        <dbReference type="Proteomes" id="UP000887116"/>
    </source>
</evidence>
<organism evidence="10 11">
    <name type="scientific">Trichonephila clavata</name>
    <name type="common">Joro spider</name>
    <name type="synonym">Nephila clavata</name>
    <dbReference type="NCBI Taxonomy" id="2740835"/>
    <lineage>
        <taxon>Eukaryota</taxon>
        <taxon>Metazoa</taxon>
        <taxon>Ecdysozoa</taxon>
        <taxon>Arthropoda</taxon>
        <taxon>Chelicerata</taxon>
        <taxon>Arachnida</taxon>
        <taxon>Araneae</taxon>
        <taxon>Araneomorphae</taxon>
        <taxon>Entelegynae</taxon>
        <taxon>Araneoidea</taxon>
        <taxon>Nephilidae</taxon>
        <taxon>Trichonephila</taxon>
    </lineage>
</organism>
<evidence type="ECO:0000256" key="8">
    <source>
        <dbReference type="ARBA" id="ARBA00049244"/>
    </source>
</evidence>
<dbReference type="Gene3D" id="1.10.287.690">
    <property type="entry name" value="Helix hairpin bin"/>
    <property type="match status" value="1"/>
</dbReference>
<dbReference type="Proteomes" id="UP000887116">
    <property type="component" value="Unassembled WGS sequence"/>
</dbReference>
<dbReference type="EC" id="2.7.7.7" evidence="2"/>
<evidence type="ECO:0000256" key="7">
    <source>
        <dbReference type="ARBA" id="ARBA00023125"/>
    </source>
</evidence>
<comment type="similarity">
    <text evidence="1">Belongs to the DNA polymerase type-B family.</text>
</comment>
<keyword evidence="5" id="KW-0235">DNA replication</keyword>
<dbReference type="GO" id="GO:0003677">
    <property type="term" value="F:DNA binding"/>
    <property type="evidence" value="ECO:0007669"/>
    <property type="project" value="UniProtKB-KW"/>
</dbReference>
<evidence type="ECO:0000259" key="9">
    <source>
        <dbReference type="Pfam" id="PF03175"/>
    </source>
</evidence>
<keyword evidence="6" id="KW-0239">DNA-directed DNA polymerase</keyword>
<dbReference type="Pfam" id="PF03175">
    <property type="entry name" value="DNA_pol_B_2"/>
    <property type="match status" value="1"/>
</dbReference>
<keyword evidence="4" id="KW-0548">Nucleotidyltransferase</keyword>
<protein>
    <recommendedName>
        <fullName evidence="2">DNA-directed DNA polymerase</fullName>
        <ecNumber evidence="2">2.7.7.7</ecNumber>
    </recommendedName>
</protein>
<keyword evidence="11" id="KW-1185">Reference proteome</keyword>
<feature type="domain" description="DNA-directed DNA polymerase family B mitochondria/virus" evidence="9">
    <location>
        <begin position="60"/>
        <end position="190"/>
    </location>
</feature>
<evidence type="ECO:0000256" key="3">
    <source>
        <dbReference type="ARBA" id="ARBA00022679"/>
    </source>
</evidence>
<accession>A0A8X6M684</accession>
<name>A0A8X6M684_TRICU</name>
<proteinExistence type="inferred from homology"/>
<dbReference type="GO" id="GO:0000166">
    <property type="term" value="F:nucleotide binding"/>
    <property type="evidence" value="ECO:0007669"/>
    <property type="project" value="InterPro"/>
</dbReference>
<evidence type="ECO:0000256" key="5">
    <source>
        <dbReference type="ARBA" id="ARBA00022705"/>
    </source>
</evidence>
<keyword evidence="3" id="KW-0808">Transferase</keyword>